<evidence type="ECO:0000259" key="1">
    <source>
        <dbReference type="Pfam" id="PF01636"/>
    </source>
</evidence>
<evidence type="ECO:0000313" key="3">
    <source>
        <dbReference type="Proteomes" id="UP000287144"/>
    </source>
</evidence>
<proteinExistence type="predicted"/>
<dbReference type="PANTHER" id="PTHR21310">
    <property type="entry name" value="AMINOGLYCOSIDE PHOSPHOTRANSFERASE-RELATED-RELATED"/>
    <property type="match status" value="1"/>
</dbReference>
<dbReference type="Proteomes" id="UP000287144">
    <property type="component" value="Unassembled WGS sequence"/>
</dbReference>
<feature type="domain" description="Aminoglycoside phosphotransferase" evidence="1">
    <location>
        <begin position="109"/>
        <end position="342"/>
    </location>
</feature>
<reference evidence="2 3" key="1">
    <citation type="submission" date="2017-06" db="EMBL/GenBank/DDBJ databases">
        <title>Comparative genomic analysis of Ambrosia Fusariam Clade fungi.</title>
        <authorList>
            <person name="Stajich J.E."/>
            <person name="Carrillo J."/>
            <person name="Kijimoto T."/>
            <person name="Eskalen A."/>
            <person name="O'Donnell K."/>
            <person name="Kasson M."/>
        </authorList>
    </citation>
    <scope>NUCLEOTIDE SEQUENCE [LARGE SCALE GENOMIC DNA]</scope>
    <source>
        <strain evidence="2 3">NRRL62579</strain>
    </source>
</reference>
<dbReference type="AlphaFoldDB" id="A0A428RYN7"/>
<dbReference type="Pfam" id="PF01636">
    <property type="entry name" value="APH"/>
    <property type="match status" value="1"/>
</dbReference>
<dbReference type="InterPro" id="IPR051678">
    <property type="entry name" value="AGP_Transferase"/>
</dbReference>
<dbReference type="Gene3D" id="3.90.1200.10">
    <property type="match status" value="1"/>
</dbReference>
<dbReference type="InterPro" id="IPR011009">
    <property type="entry name" value="Kinase-like_dom_sf"/>
</dbReference>
<name>A0A428RYN7_9HYPO</name>
<dbReference type="InterPro" id="IPR002575">
    <property type="entry name" value="Aminoglycoside_PTrfase"/>
</dbReference>
<keyword evidence="3" id="KW-1185">Reference proteome</keyword>
<sequence>MSLLARLSVSAFSTIWAPCTRFFCNIFRLLLAPTTGFRQSPTAITLEYAWPLTEQQIYRCSATFLDSVDHDAIRALGTQHHVEGLQCEIKARYQGSFNGCFVLEFTDGSTRIVRLPLEPAVQDAWDKVRSEVFTMQYIRRNTNIPVPRVYAYGRSQLRRGTSELQVFMIMEQIEGHPLTREALETSLETHRRFFLEQLVDVFAELRKLSFTRGGSLMPSNNDDGIGPENPPDIIGAFSIRKNELQAAGYRVSRIVTTSAKEFLDEQVRILKHMWTMPYNNLDREQAEREEFAQQFICQPEVRDRIYISTTSQSFFLAHPDLRPGNILVDDDLKICGIIDWEYTASVPQCASAPPTWITGNDTGLANLPSEFTCVLSSMRDKSKYHSQLATEWCARDPLAWSLTHILIDPAELDFVFWKRVMPSITRLCDIPIPDDVQLQADVDRRLEVSRRFSQYLDENNLHVEGREEEIQRLLQQTWAMLDQSENGQSLSHTDDKLCS</sequence>
<organism evidence="2 3">
    <name type="scientific">Fusarium oligoseptatum</name>
    <dbReference type="NCBI Taxonomy" id="2604345"/>
    <lineage>
        <taxon>Eukaryota</taxon>
        <taxon>Fungi</taxon>
        <taxon>Dikarya</taxon>
        <taxon>Ascomycota</taxon>
        <taxon>Pezizomycotina</taxon>
        <taxon>Sordariomycetes</taxon>
        <taxon>Hypocreomycetidae</taxon>
        <taxon>Hypocreales</taxon>
        <taxon>Nectriaceae</taxon>
        <taxon>Fusarium</taxon>
        <taxon>Fusarium solani species complex</taxon>
    </lineage>
</organism>
<gene>
    <name evidence="2" type="ORF">CEP52_016889</name>
</gene>
<accession>A0A428RYN7</accession>
<dbReference type="STRING" id="1325735.A0A428RYN7"/>
<dbReference type="PANTHER" id="PTHR21310:SF15">
    <property type="entry name" value="AMINOGLYCOSIDE PHOSPHOTRANSFERASE DOMAIN-CONTAINING PROTEIN"/>
    <property type="match status" value="1"/>
</dbReference>
<evidence type="ECO:0000313" key="2">
    <source>
        <dbReference type="EMBL" id="RSL82728.1"/>
    </source>
</evidence>
<dbReference type="SUPFAM" id="SSF56112">
    <property type="entry name" value="Protein kinase-like (PK-like)"/>
    <property type="match status" value="1"/>
</dbReference>
<protein>
    <recommendedName>
        <fullName evidence="1">Aminoglycoside phosphotransferase domain-containing protein</fullName>
    </recommendedName>
</protein>
<dbReference type="EMBL" id="NKCK01000404">
    <property type="protein sequence ID" value="RSL82728.1"/>
    <property type="molecule type" value="Genomic_DNA"/>
</dbReference>
<comment type="caution">
    <text evidence="2">The sequence shown here is derived from an EMBL/GenBank/DDBJ whole genome shotgun (WGS) entry which is preliminary data.</text>
</comment>